<evidence type="ECO:0000256" key="3">
    <source>
        <dbReference type="ARBA" id="ARBA00022989"/>
    </source>
</evidence>
<feature type="domain" description="O-antigen ligase-related" evidence="7">
    <location>
        <begin position="458"/>
        <end position="628"/>
    </location>
</feature>
<feature type="transmembrane region" description="Helical" evidence="5">
    <location>
        <begin position="317"/>
        <end position="339"/>
    </location>
</feature>
<accession>A0ABT3YAS3</accession>
<organism evidence="8 9">
    <name type="scientific">Hoeflea ulvae</name>
    <dbReference type="NCBI Taxonomy" id="2983764"/>
    <lineage>
        <taxon>Bacteria</taxon>
        <taxon>Pseudomonadati</taxon>
        <taxon>Pseudomonadota</taxon>
        <taxon>Alphaproteobacteria</taxon>
        <taxon>Hyphomicrobiales</taxon>
        <taxon>Rhizobiaceae</taxon>
        <taxon>Hoeflea</taxon>
    </lineage>
</organism>
<feature type="domain" description="Glycosyl transferase family 25" evidence="6">
    <location>
        <begin position="7"/>
        <end position="181"/>
    </location>
</feature>
<protein>
    <submittedName>
        <fullName evidence="8">Glycosyltransferase family 25 protein</fullName>
    </submittedName>
</protein>
<feature type="transmembrane region" description="Helical" evidence="5">
    <location>
        <begin position="647"/>
        <end position="665"/>
    </location>
</feature>
<evidence type="ECO:0000259" key="6">
    <source>
        <dbReference type="Pfam" id="PF01755"/>
    </source>
</evidence>
<dbReference type="CDD" id="cd06532">
    <property type="entry name" value="Glyco_transf_25"/>
    <property type="match status" value="1"/>
</dbReference>
<keyword evidence="4 5" id="KW-0472">Membrane</keyword>
<dbReference type="PANTHER" id="PTHR37422">
    <property type="entry name" value="TEICHURONIC ACID BIOSYNTHESIS PROTEIN TUAE"/>
    <property type="match status" value="1"/>
</dbReference>
<feature type="transmembrane region" description="Helical" evidence="5">
    <location>
        <begin position="351"/>
        <end position="370"/>
    </location>
</feature>
<dbReference type="Pfam" id="PF01755">
    <property type="entry name" value="Glyco_transf_25"/>
    <property type="match status" value="1"/>
</dbReference>
<feature type="transmembrane region" description="Helical" evidence="5">
    <location>
        <begin position="680"/>
        <end position="696"/>
    </location>
</feature>
<reference evidence="8" key="1">
    <citation type="submission" date="2022-10" db="EMBL/GenBank/DDBJ databases">
        <title>Hoeflea sp. J2-29, isolated from marine algae.</title>
        <authorList>
            <person name="Kristyanto S."/>
            <person name="Kim J.M."/>
            <person name="Jeon C.O."/>
        </authorList>
    </citation>
    <scope>NUCLEOTIDE SEQUENCE</scope>
    <source>
        <strain evidence="8">J2-29</strain>
    </source>
</reference>
<feature type="transmembrane region" description="Helical" evidence="5">
    <location>
        <begin position="415"/>
        <end position="436"/>
    </location>
</feature>
<dbReference type="RefSeq" id="WP_267610961.1">
    <property type="nucleotide sequence ID" value="NZ_JAOVZQ010000001.1"/>
</dbReference>
<feature type="transmembrane region" description="Helical" evidence="5">
    <location>
        <begin position="377"/>
        <end position="395"/>
    </location>
</feature>
<sequence>MQSQTLPVFVINLARSADRMAEVRASAPDAGVTLIRVDAVDGRTVPAGDWVDVDVPEFHRQNGRKLLPGEYGCYRSHILALETFCETGEPYGVIIEDDVLLDARFPGRVRSIIEAYPELDVVKLVNHRAVGFIHHVSTAEGDDLGRTAFGPQGSAAAYLVSRDAAQRLVVALRTMQLPRDVALERYWSSGINLLTVQSNVLEFSSFRSQTNISVDHENTKFPKWRRLPTAYARTCDHIGRFFHALTGPEGRPVTPFQPAGGHYGRHSAAALIAGIAILLFISPIWWESDLYRFVGLALVSWALVIYYAKDAASGNRILIGYGGLLCLAWALYAAARFGLDLMLHPENGAGSAEGIFMLSIAYPTFGYALWRFCRYPFAVVVAVVVISLGALIASTDYAALSEGVLATTFAHNNTIHAANASGFMLIFAVCFADHLFARPDLGGKIRPVLLVVAAATGALAFINILGLESKGVWLALAVALPVLILGMVFRDWRQASKISGRTIFLVLVLVLGVGIGISQFGHALLNKAGGTTLVALTMLDKVLHGQGLLAVMNEMSSSPDVPGSAQQRLILWTNAASIWLESPWFGAGIGWRSIWQERQASFGLGYDIFHNGYIEILVRYGLFGLAAYAAMLGFAVRKVYLAARLKLVGASAFNCYLTALVYFLVSNLSNSNIRLAIGESYLWFAVGFGFYCAYLLQENGIERPKTLI</sequence>
<feature type="transmembrane region" description="Helical" evidence="5">
    <location>
        <begin position="472"/>
        <end position="490"/>
    </location>
</feature>
<feature type="transmembrane region" description="Helical" evidence="5">
    <location>
        <begin position="502"/>
        <end position="525"/>
    </location>
</feature>
<evidence type="ECO:0000313" key="9">
    <source>
        <dbReference type="Proteomes" id="UP001081283"/>
    </source>
</evidence>
<evidence type="ECO:0000259" key="7">
    <source>
        <dbReference type="Pfam" id="PF04932"/>
    </source>
</evidence>
<keyword evidence="9" id="KW-1185">Reference proteome</keyword>
<feature type="transmembrane region" description="Helical" evidence="5">
    <location>
        <begin position="268"/>
        <end position="285"/>
    </location>
</feature>
<evidence type="ECO:0000256" key="4">
    <source>
        <dbReference type="ARBA" id="ARBA00023136"/>
    </source>
</evidence>
<dbReference type="Pfam" id="PF04932">
    <property type="entry name" value="Wzy_C"/>
    <property type="match status" value="1"/>
</dbReference>
<dbReference type="EMBL" id="JAOVZQ010000001">
    <property type="protein sequence ID" value="MCY0092980.1"/>
    <property type="molecule type" value="Genomic_DNA"/>
</dbReference>
<dbReference type="InterPro" id="IPR002654">
    <property type="entry name" value="Glyco_trans_25"/>
</dbReference>
<feature type="transmembrane region" description="Helical" evidence="5">
    <location>
        <begin position="448"/>
        <end position="466"/>
    </location>
</feature>
<comment type="subcellular location">
    <subcellularLocation>
        <location evidence="1">Membrane</location>
        <topology evidence="1">Multi-pass membrane protein</topology>
    </subcellularLocation>
</comment>
<feature type="transmembrane region" description="Helical" evidence="5">
    <location>
        <begin position="291"/>
        <end position="308"/>
    </location>
</feature>
<dbReference type="InterPro" id="IPR007016">
    <property type="entry name" value="O-antigen_ligase-rel_domated"/>
</dbReference>
<evidence type="ECO:0000256" key="1">
    <source>
        <dbReference type="ARBA" id="ARBA00004141"/>
    </source>
</evidence>
<name>A0ABT3YAS3_9HYPH</name>
<evidence type="ECO:0000256" key="2">
    <source>
        <dbReference type="ARBA" id="ARBA00022692"/>
    </source>
</evidence>
<gene>
    <name evidence="8" type="ORF">OEG82_02845</name>
</gene>
<keyword evidence="2 5" id="KW-0812">Transmembrane</keyword>
<dbReference type="InterPro" id="IPR051533">
    <property type="entry name" value="WaaL-like"/>
</dbReference>
<dbReference type="PANTHER" id="PTHR37422:SF23">
    <property type="entry name" value="TEICHURONIC ACID BIOSYNTHESIS PROTEIN TUAE"/>
    <property type="match status" value="1"/>
</dbReference>
<evidence type="ECO:0000256" key="5">
    <source>
        <dbReference type="SAM" id="Phobius"/>
    </source>
</evidence>
<keyword evidence="3 5" id="KW-1133">Transmembrane helix</keyword>
<feature type="transmembrane region" description="Helical" evidence="5">
    <location>
        <begin position="616"/>
        <end position="635"/>
    </location>
</feature>
<evidence type="ECO:0000313" key="8">
    <source>
        <dbReference type="EMBL" id="MCY0092980.1"/>
    </source>
</evidence>
<comment type="caution">
    <text evidence="8">The sequence shown here is derived from an EMBL/GenBank/DDBJ whole genome shotgun (WGS) entry which is preliminary data.</text>
</comment>
<dbReference type="Proteomes" id="UP001081283">
    <property type="component" value="Unassembled WGS sequence"/>
</dbReference>
<proteinExistence type="predicted"/>